<dbReference type="Gene3D" id="3.40.50.300">
    <property type="entry name" value="P-loop containing nucleotide triphosphate hydrolases"/>
    <property type="match status" value="1"/>
</dbReference>
<dbReference type="InterPro" id="IPR007701">
    <property type="entry name" value="Interferon-rel_develop_reg_N"/>
</dbReference>
<dbReference type="Pfam" id="PF00176">
    <property type="entry name" value="SNF2-rel_dom"/>
    <property type="match status" value="1"/>
</dbReference>
<dbReference type="InterPro" id="IPR014001">
    <property type="entry name" value="Helicase_ATP-bd"/>
</dbReference>
<dbReference type="InterPro" id="IPR017907">
    <property type="entry name" value="Znf_RING_CS"/>
</dbReference>
<organism evidence="9 10">
    <name type="scientific">Aphanomyces astaci</name>
    <name type="common">Crayfish plague agent</name>
    <dbReference type="NCBI Taxonomy" id="112090"/>
    <lineage>
        <taxon>Eukaryota</taxon>
        <taxon>Sar</taxon>
        <taxon>Stramenopiles</taxon>
        <taxon>Oomycota</taxon>
        <taxon>Saprolegniomycetes</taxon>
        <taxon>Saprolegniales</taxon>
        <taxon>Verrucalvaceae</taxon>
        <taxon>Aphanomyces</taxon>
    </lineage>
</organism>
<dbReference type="Gene3D" id="3.40.50.10810">
    <property type="entry name" value="Tandem AAA-ATPase domain"/>
    <property type="match status" value="1"/>
</dbReference>
<evidence type="ECO:0000256" key="7">
    <source>
        <dbReference type="SAM" id="MobiDB-lite"/>
    </source>
</evidence>
<dbReference type="Pfam" id="PF00271">
    <property type="entry name" value="Helicase_C"/>
    <property type="match status" value="1"/>
</dbReference>
<dbReference type="Pfam" id="PF05004">
    <property type="entry name" value="IFRD"/>
    <property type="match status" value="1"/>
</dbReference>
<evidence type="ECO:0000256" key="6">
    <source>
        <dbReference type="ARBA" id="ARBA00022840"/>
    </source>
</evidence>
<dbReference type="SUPFAM" id="SSF48371">
    <property type="entry name" value="ARM repeat"/>
    <property type="match status" value="1"/>
</dbReference>
<dbReference type="GO" id="GO:0006281">
    <property type="term" value="P:DNA repair"/>
    <property type="evidence" value="ECO:0007669"/>
    <property type="project" value="TreeGrafter"/>
</dbReference>
<dbReference type="SUPFAM" id="SSF52540">
    <property type="entry name" value="P-loop containing nucleoside triphosphate hydrolases"/>
    <property type="match status" value="2"/>
</dbReference>
<dbReference type="GO" id="GO:0008094">
    <property type="term" value="F:ATP-dependent activity, acting on DNA"/>
    <property type="evidence" value="ECO:0007669"/>
    <property type="project" value="TreeGrafter"/>
</dbReference>
<keyword evidence="4" id="KW-0378">Hydrolase</keyword>
<feature type="domain" description="Helicase ATP-binding" evidence="8">
    <location>
        <begin position="39"/>
        <end position="207"/>
    </location>
</feature>
<dbReference type="GO" id="GO:0005634">
    <property type="term" value="C:nucleus"/>
    <property type="evidence" value="ECO:0007669"/>
    <property type="project" value="TreeGrafter"/>
</dbReference>
<keyword evidence="2" id="KW-0547">Nucleotide-binding</keyword>
<dbReference type="EMBL" id="QUTH01003586">
    <property type="protein sequence ID" value="RHZ18489.1"/>
    <property type="molecule type" value="Genomic_DNA"/>
</dbReference>
<keyword evidence="5" id="KW-0862">Zinc</keyword>
<dbReference type="GO" id="GO:0005524">
    <property type="term" value="F:ATP binding"/>
    <property type="evidence" value="ECO:0007669"/>
    <property type="project" value="UniProtKB-KW"/>
</dbReference>
<dbReference type="InterPro" id="IPR011989">
    <property type="entry name" value="ARM-like"/>
</dbReference>
<dbReference type="InterPro" id="IPR049730">
    <property type="entry name" value="SNF2/RAD54-like_C"/>
</dbReference>
<dbReference type="InterPro" id="IPR038718">
    <property type="entry name" value="SNF2-like_sf"/>
</dbReference>
<evidence type="ECO:0000256" key="3">
    <source>
        <dbReference type="ARBA" id="ARBA00022771"/>
    </source>
</evidence>
<reference evidence="9 10" key="1">
    <citation type="submission" date="2018-08" db="EMBL/GenBank/DDBJ databases">
        <title>Aphanomyces genome sequencing and annotation.</title>
        <authorList>
            <person name="Minardi D."/>
            <person name="Oidtmann B."/>
            <person name="Van Der Giezen M."/>
            <person name="Studholme D.J."/>
        </authorList>
    </citation>
    <scope>NUCLEOTIDE SEQUENCE [LARGE SCALE GENOMIC DNA]</scope>
    <source>
        <strain evidence="9 10">Da</strain>
    </source>
</reference>
<dbReference type="PANTHER" id="PTHR45626">
    <property type="entry name" value="TRANSCRIPTION TERMINATION FACTOR 2-RELATED"/>
    <property type="match status" value="1"/>
</dbReference>
<dbReference type="AlphaFoldDB" id="A0A3R6XD52"/>
<dbReference type="InterPro" id="IPR016024">
    <property type="entry name" value="ARM-type_fold"/>
</dbReference>
<comment type="caution">
    <text evidence="9">The sequence shown here is derived from an EMBL/GenBank/DDBJ whole genome shotgun (WGS) entry which is preliminary data.</text>
</comment>
<dbReference type="CDD" id="cd18793">
    <property type="entry name" value="SF2_C_SNF"/>
    <property type="match status" value="1"/>
</dbReference>
<evidence type="ECO:0000256" key="5">
    <source>
        <dbReference type="ARBA" id="ARBA00022833"/>
    </source>
</evidence>
<evidence type="ECO:0000259" key="8">
    <source>
        <dbReference type="PROSITE" id="PS51192"/>
    </source>
</evidence>
<dbReference type="Proteomes" id="UP000285430">
    <property type="component" value="Unassembled WGS sequence"/>
</dbReference>
<sequence length="1195" mass="134355">MATDSTGYDKMNESLSLSPSTHLHVHQQAAMAWMLDRETNGNEVLRGGILADGPGLGKTLTMLSVIQVRKSTQPTLVVVPNQIIAQQWLKDMSTHFAPSTWSASMFNASAPIDPSHRIVIILMKDLTKEWHRRQSELSERGRSVSILYHVTWGRICVDEVQEILGKSSLAAQMMHQLQSSIRWGLSGTPVSKVADIAGVAHFLQLAPYDSSQWWRQQGPAALLLIQPVLDQIVWRTSSGHVSHSLQLPTQTILPVTYIHDIRKRMASFEDNAAHLSLAELKQLLHHPAVLSLCKGASHVSLLTKSPVPMSDFAASMASRQREQCSAALSQWLETCPCDSLCGAYMTWRHHSAEIPIPWQVQLKVLARLKHQVHFTDSRVRFRHQIHRTILDSPRHQRRVPAILWQRIFAYLKEDFSDQLARVVDTQLKPLEAAFEELSAAFWTAHGASWSLEAFQSRVLASYELGTSLLCRRIHELPALRSLLNEFTNMRLAEAKTRVGIFERPTLWHYLRNNTTASVDAGEIRMVTTDLLGQFTDQYSASLQLLHDLMQANWSHDLPRVLLAYETFGQCNHATRRLDRTLVVGREERWQRRDAAHGQGRGQTLSLGARCVVCVLRNRIDMALCVSNVGDVSLLLCCHRFCPTCIATSENTTACMLCHKPMPFDVSKAPPLPPPGLACGSKMDALLGDLEKVCPRHKCVVFSQFSEVLDLVLAQLTLRGVRCVQLRSGNQVELRREFETQDDVRVLLLPLKKYNHGLNLVEATHVFLVEPSLQPALHAQAMARVKRLDQTEPTFVHRFDVGIHIHDMSTKKGRGGNKKRGGQRADAYDSEEGSCNESVASNDTSDSTRSKTSRVSEDTTQEDLLERYLEELTEKRFDGIYNNVLQIARRPSEDEGRIIPRIFGILGLMLGPHSDEYFAKVESVLEPLVKSNVQSDIVRAQALEGLGVVCFTCSTGDEENAQNIMGLCDPFFNNSATPVLAKLALETWGCLASTLDSTYLIEEGFLDTHLTLFLELTNNADVDVRSAAGENLALLFEAMHQNHIDNYEGAGDIASKLLELSKESSKKFSKKDRKEQHSVFRDVYNTVANQEPPNVSFGLENETLRFHDWGSIMQYNAIKECLQSGMLEHLKFNNHVRQLFDLPHTAEVYSRVEKRATKSKTSGSRKQQSAFLKDERKRRQGEKNTFLEGGGHDGDY</sequence>
<dbReference type="PROSITE" id="PS00518">
    <property type="entry name" value="ZF_RING_1"/>
    <property type="match status" value="1"/>
</dbReference>
<accession>A0A3R6XD52</accession>
<dbReference type="InterPro" id="IPR050628">
    <property type="entry name" value="SNF2_RAD54_helicase_TF"/>
</dbReference>
<evidence type="ECO:0000313" key="10">
    <source>
        <dbReference type="Proteomes" id="UP000285430"/>
    </source>
</evidence>
<dbReference type="InterPro" id="IPR001650">
    <property type="entry name" value="Helicase_C-like"/>
</dbReference>
<protein>
    <recommendedName>
        <fullName evidence="8">Helicase ATP-binding domain-containing protein</fullName>
    </recommendedName>
</protein>
<feature type="compositionally biased region" description="Basic residues" evidence="7">
    <location>
        <begin position="810"/>
        <end position="821"/>
    </location>
</feature>
<dbReference type="GO" id="GO:0008270">
    <property type="term" value="F:zinc ion binding"/>
    <property type="evidence" value="ECO:0007669"/>
    <property type="project" value="UniProtKB-KW"/>
</dbReference>
<dbReference type="SMART" id="SM00487">
    <property type="entry name" value="DEXDc"/>
    <property type="match status" value="1"/>
</dbReference>
<feature type="region of interest" description="Disordered" evidence="7">
    <location>
        <begin position="806"/>
        <end position="859"/>
    </location>
</feature>
<dbReference type="InterPro" id="IPR000330">
    <property type="entry name" value="SNF2_N"/>
</dbReference>
<feature type="region of interest" description="Disordered" evidence="7">
    <location>
        <begin position="1153"/>
        <end position="1195"/>
    </location>
</feature>
<dbReference type="PROSITE" id="PS51192">
    <property type="entry name" value="HELICASE_ATP_BIND_1"/>
    <property type="match status" value="1"/>
</dbReference>
<name>A0A3R6XD52_APHAT</name>
<dbReference type="VEuPathDB" id="FungiDB:H257_03549"/>
<dbReference type="GO" id="GO:0016787">
    <property type="term" value="F:hydrolase activity"/>
    <property type="evidence" value="ECO:0007669"/>
    <property type="project" value="UniProtKB-KW"/>
</dbReference>
<evidence type="ECO:0000256" key="4">
    <source>
        <dbReference type="ARBA" id="ARBA00022801"/>
    </source>
</evidence>
<proteinExistence type="predicted"/>
<keyword evidence="6" id="KW-0067">ATP-binding</keyword>
<evidence type="ECO:0000256" key="1">
    <source>
        <dbReference type="ARBA" id="ARBA00022723"/>
    </source>
</evidence>
<evidence type="ECO:0000256" key="2">
    <source>
        <dbReference type="ARBA" id="ARBA00022741"/>
    </source>
</evidence>
<keyword evidence="1" id="KW-0479">Metal-binding</keyword>
<dbReference type="VEuPathDB" id="FungiDB:H257_03548"/>
<dbReference type="Gene3D" id="1.25.10.10">
    <property type="entry name" value="Leucine-rich Repeat Variant"/>
    <property type="match status" value="1"/>
</dbReference>
<keyword evidence="3" id="KW-0863">Zinc-finger</keyword>
<evidence type="ECO:0000313" key="9">
    <source>
        <dbReference type="EMBL" id="RHZ18489.1"/>
    </source>
</evidence>
<gene>
    <name evidence="9" type="ORF">DYB37_004817</name>
</gene>
<dbReference type="InterPro" id="IPR027417">
    <property type="entry name" value="P-loop_NTPase"/>
</dbReference>
<feature type="compositionally biased region" description="Polar residues" evidence="7">
    <location>
        <begin position="1158"/>
        <end position="1169"/>
    </location>
</feature>
<feature type="compositionally biased region" description="Basic and acidic residues" evidence="7">
    <location>
        <begin position="845"/>
        <end position="856"/>
    </location>
</feature>